<dbReference type="AlphaFoldDB" id="D8MPB5"/>
<protein>
    <submittedName>
        <fullName evidence="2">Conserved uncharacterized protein</fullName>
    </submittedName>
</protein>
<dbReference type="EMBL" id="FP236843">
    <property type="protein sequence ID" value="CAX58672.1"/>
    <property type="molecule type" value="Genomic_DNA"/>
</dbReference>
<proteinExistence type="predicted"/>
<keyword evidence="1" id="KW-1133">Transmembrane helix</keyword>
<name>D8MPB5_ERWBE</name>
<evidence type="ECO:0000313" key="3">
    <source>
        <dbReference type="Proteomes" id="UP000008793"/>
    </source>
</evidence>
<dbReference type="HOGENOM" id="CLU_1298193_0_0_6"/>
<feature type="transmembrane region" description="Helical" evidence="1">
    <location>
        <begin position="123"/>
        <end position="145"/>
    </location>
</feature>
<dbReference type="Proteomes" id="UP000008793">
    <property type="component" value="Chromosome"/>
</dbReference>
<keyword evidence="1" id="KW-0472">Membrane</keyword>
<feature type="transmembrane region" description="Helical" evidence="1">
    <location>
        <begin position="151"/>
        <end position="173"/>
    </location>
</feature>
<organism evidence="3">
    <name type="scientific">Erwinia billingiae (strain Eb661)</name>
    <dbReference type="NCBI Taxonomy" id="634500"/>
    <lineage>
        <taxon>Bacteria</taxon>
        <taxon>Pseudomonadati</taxon>
        <taxon>Pseudomonadota</taxon>
        <taxon>Gammaproteobacteria</taxon>
        <taxon>Enterobacterales</taxon>
        <taxon>Erwiniaceae</taxon>
        <taxon>Erwinia</taxon>
    </lineage>
</organism>
<accession>D8MPB5</accession>
<sequence length="175" mass="18897">MALPCGAAASLLVHRSLTDWSQPGMGWAIFQLVLAFIAGTLAIRNAFLTSIAGRRPLSWKWFVPLAVLWLGSILFNMRSVSPIHGQGEGTNCYLFMLVVSVPMAAIMIGYLRQTRAIYPVKSLAAAGAGTACMALVMLTLCHPVHLVMPDLILHLLAFATIVLTTIVVGRRLVVL</sequence>
<feature type="transmembrane region" description="Helical" evidence="1">
    <location>
        <begin position="28"/>
        <end position="47"/>
    </location>
</feature>
<feature type="transmembrane region" description="Helical" evidence="1">
    <location>
        <begin position="93"/>
        <end position="111"/>
    </location>
</feature>
<dbReference type="STRING" id="634500.EbC_11410"/>
<dbReference type="eggNOG" id="COG4944">
    <property type="taxonomic scope" value="Bacteria"/>
</dbReference>
<gene>
    <name evidence="2" type="ordered locus">EbC_11410</name>
</gene>
<evidence type="ECO:0000256" key="1">
    <source>
        <dbReference type="SAM" id="Phobius"/>
    </source>
</evidence>
<feature type="transmembrane region" description="Helical" evidence="1">
    <location>
        <begin position="59"/>
        <end position="81"/>
    </location>
</feature>
<keyword evidence="3" id="KW-1185">Reference proteome</keyword>
<reference evidence="2 3" key="1">
    <citation type="journal article" date="2010" name="BMC Genomics">
        <title>Genome comparison of the epiphytic bacteria Erwinia billingiae and E. tasmaniensis with the pear pathogen E. pyrifoliae.</title>
        <authorList>
            <person name="Kube M."/>
            <person name="Migdoll A.M."/>
            <person name="Gehring I."/>
            <person name="Heitmann K."/>
            <person name="Mayer Y."/>
            <person name="Kuhl H."/>
            <person name="Knaust F."/>
            <person name="Geider K."/>
            <person name="Reinhardt R."/>
        </authorList>
    </citation>
    <scope>NUCLEOTIDE SEQUENCE [LARGE SCALE GENOMIC DNA]</scope>
    <source>
        <strain evidence="2 3">Eb661</strain>
    </source>
</reference>
<evidence type="ECO:0000313" key="2">
    <source>
        <dbReference type="EMBL" id="CAX58672.1"/>
    </source>
</evidence>
<keyword evidence="1" id="KW-0812">Transmembrane</keyword>
<dbReference type="KEGG" id="ebi:EbC_11410"/>